<evidence type="ECO:0000313" key="2">
    <source>
        <dbReference type="EnsemblPlants" id="KQJ94549"/>
    </source>
</evidence>
<sequence>MPKALPPPPAVTRPSEHAALPIIISNGGFVEAPHYLCDQKYDAFIKAMSTWSKLLCCMIFRRALCLFFCC</sequence>
<dbReference type="EMBL" id="CM000882">
    <property type="protein sequence ID" value="KQJ94549.1"/>
    <property type="molecule type" value="Genomic_DNA"/>
</dbReference>
<dbReference type="EnsemblPlants" id="KQJ94549">
    <property type="protein sequence ID" value="KQJ94549"/>
    <property type="gene ID" value="BRADI_3g11175v3"/>
</dbReference>
<evidence type="ECO:0000313" key="3">
    <source>
        <dbReference type="Proteomes" id="UP000008810"/>
    </source>
</evidence>
<reference evidence="1" key="2">
    <citation type="submission" date="2017-06" db="EMBL/GenBank/DDBJ databases">
        <title>WGS assembly of Brachypodium distachyon.</title>
        <authorList>
            <consortium name="The International Brachypodium Initiative"/>
            <person name="Lucas S."/>
            <person name="Harmon-Smith M."/>
            <person name="Lail K."/>
            <person name="Tice H."/>
            <person name="Grimwood J."/>
            <person name="Bruce D."/>
            <person name="Barry K."/>
            <person name="Shu S."/>
            <person name="Lindquist E."/>
            <person name="Wang M."/>
            <person name="Pitluck S."/>
            <person name="Vogel J.P."/>
            <person name="Garvin D.F."/>
            <person name="Mockler T.C."/>
            <person name="Schmutz J."/>
            <person name="Rokhsar D."/>
            <person name="Bevan M.W."/>
        </authorList>
    </citation>
    <scope>NUCLEOTIDE SEQUENCE</scope>
    <source>
        <strain evidence="1">Bd21</strain>
    </source>
</reference>
<organism evidence="1">
    <name type="scientific">Brachypodium distachyon</name>
    <name type="common">Purple false brome</name>
    <name type="synonym">Trachynia distachya</name>
    <dbReference type="NCBI Taxonomy" id="15368"/>
    <lineage>
        <taxon>Eukaryota</taxon>
        <taxon>Viridiplantae</taxon>
        <taxon>Streptophyta</taxon>
        <taxon>Embryophyta</taxon>
        <taxon>Tracheophyta</taxon>
        <taxon>Spermatophyta</taxon>
        <taxon>Magnoliopsida</taxon>
        <taxon>Liliopsida</taxon>
        <taxon>Poales</taxon>
        <taxon>Poaceae</taxon>
        <taxon>BOP clade</taxon>
        <taxon>Pooideae</taxon>
        <taxon>Stipodae</taxon>
        <taxon>Brachypodieae</taxon>
        <taxon>Brachypodium</taxon>
    </lineage>
</organism>
<protein>
    <submittedName>
        <fullName evidence="1 2">Uncharacterized protein</fullName>
    </submittedName>
</protein>
<reference evidence="2" key="3">
    <citation type="submission" date="2018-08" db="UniProtKB">
        <authorList>
            <consortium name="EnsemblPlants"/>
        </authorList>
    </citation>
    <scope>IDENTIFICATION</scope>
    <source>
        <strain evidence="2">cv. Bd21</strain>
    </source>
</reference>
<evidence type="ECO:0000313" key="1">
    <source>
        <dbReference type="EMBL" id="KQJ94549.1"/>
    </source>
</evidence>
<reference evidence="1 2" key="1">
    <citation type="journal article" date="2010" name="Nature">
        <title>Genome sequencing and analysis of the model grass Brachypodium distachyon.</title>
        <authorList>
            <consortium name="International Brachypodium Initiative"/>
        </authorList>
    </citation>
    <scope>NUCLEOTIDE SEQUENCE [LARGE SCALE GENOMIC DNA]</scope>
    <source>
        <strain evidence="1 2">Bd21</strain>
    </source>
</reference>
<accession>A0A0Q3LPU2</accession>
<dbReference type="InParanoid" id="A0A0Q3LPU2"/>
<keyword evidence="3" id="KW-1185">Reference proteome</keyword>
<name>A0A0Q3LPU2_BRADI</name>
<proteinExistence type="predicted"/>
<dbReference type="Gramene" id="KQJ94549">
    <property type="protein sequence ID" value="KQJ94549"/>
    <property type="gene ID" value="BRADI_3g11175v3"/>
</dbReference>
<gene>
    <name evidence="1" type="ORF">BRADI_3g11175v3</name>
</gene>
<dbReference type="Proteomes" id="UP000008810">
    <property type="component" value="Chromosome 3"/>
</dbReference>
<dbReference type="AlphaFoldDB" id="A0A0Q3LPU2"/>